<dbReference type="HAMAP" id="MF_00131">
    <property type="entry name" value="Trp_synth_alpha"/>
    <property type="match status" value="1"/>
</dbReference>
<accession>A0A7G7CLY2</accession>
<dbReference type="SUPFAM" id="SSF51366">
    <property type="entry name" value="Ribulose-phoshate binding barrel"/>
    <property type="match status" value="1"/>
</dbReference>
<protein>
    <recommendedName>
        <fullName evidence="8">Tryptophan synthase alpha chain</fullName>
        <ecNumber evidence="8">4.2.1.20</ecNumber>
    </recommendedName>
</protein>
<feature type="active site" description="Proton acceptor" evidence="8">
    <location>
        <position position="38"/>
    </location>
</feature>
<comment type="function">
    <text evidence="8">The alpha subunit is responsible for the aldol cleavage of indoleglycerol phosphate to indole and glyceraldehyde 3-phosphate.</text>
</comment>
<evidence type="ECO:0000256" key="2">
    <source>
        <dbReference type="ARBA" id="ARBA00011270"/>
    </source>
</evidence>
<dbReference type="AlphaFoldDB" id="A0A7G7CLY2"/>
<dbReference type="Pfam" id="PF00290">
    <property type="entry name" value="Trp_syntA"/>
    <property type="match status" value="1"/>
</dbReference>
<comment type="pathway">
    <text evidence="1 8">Amino-acid biosynthesis; L-tryptophan biosynthesis; L-tryptophan from chorismate: step 5/5.</text>
</comment>
<keyword evidence="4 8" id="KW-0822">Tryptophan biosynthesis</keyword>
<keyword evidence="5 8" id="KW-0057">Aromatic amino acid biosynthesis</keyword>
<dbReference type="GO" id="GO:0005829">
    <property type="term" value="C:cytosol"/>
    <property type="evidence" value="ECO:0007669"/>
    <property type="project" value="TreeGrafter"/>
</dbReference>
<keyword evidence="3 8" id="KW-0028">Amino-acid biosynthesis</keyword>
<dbReference type="NCBIfam" id="TIGR00262">
    <property type="entry name" value="trpA"/>
    <property type="match status" value="1"/>
</dbReference>
<dbReference type="InterPro" id="IPR018204">
    <property type="entry name" value="Trp_synthase_alpha_AS"/>
</dbReference>
<evidence type="ECO:0000256" key="3">
    <source>
        <dbReference type="ARBA" id="ARBA00022605"/>
    </source>
</evidence>
<name>A0A7G7CLY2_9CORY</name>
<evidence type="ECO:0000256" key="7">
    <source>
        <dbReference type="ARBA" id="ARBA00049047"/>
    </source>
</evidence>
<dbReference type="Proteomes" id="UP000515743">
    <property type="component" value="Chromosome"/>
</dbReference>
<dbReference type="PROSITE" id="PS00167">
    <property type="entry name" value="TRP_SYNTHASE_ALPHA"/>
    <property type="match status" value="1"/>
</dbReference>
<organism evidence="10 11">
    <name type="scientific">Corynebacterium incognita</name>
    <dbReference type="NCBI Taxonomy" id="2754725"/>
    <lineage>
        <taxon>Bacteria</taxon>
        <taxon>Bacillati</taxon>
        <taxon>Actinomycetota</taxon>
        <taxon>Actinomycetes</taxon>
        <taxon>Mycobacteriales</taxon>
        <taxon>Corynebacteriaceae</taxon>
        <taxon>Corynebacterium</taxon>
    </lineage>
</organism>
<reference evidence="10 11" key="1">
    <citation type="submission" date="2020-07" db="EMBL/GenBank/DDBJ databases">
        <title>Complete genome and description of Corynebacterium incognita strain Marseille-Q3630 sp. nov.</title>
        <authorList>
            <person name="Boxberger M."/>
        </authorList>
    </citation>
    <scope>NUCLEOTIDE SEQUENCE [LARGE SCALE GENOMIC DNA]</scope>
    <source>
        <strain evidence="10 11">Marseille-Q3630</strain>
    </source>
</reference>
<dbReference type="InterPro" id="IPR002028">
    <property type="entry name" value="Trp_synthase_suA"/>
</dbReference>
<evidence type="ECO:0000256" key="8">
    <source>
        <dbReference type="HAMAP-Rule" id="MF_00131"/>
    </source>
</evidence>
<evidence type="ECO:0000313" key="11">
    <source>
        <dbReference type="Proteomes" id="UP000515743"/>
    </source>
</evidence>
<dbReference type="CDD" id="cd04724">
    <property type="entry name" value="Tryptophan_synthase_alpha"/>
    <property type="match status" value="1"/>
</dbReference>
<gene>
    <name evidence="8 10" type="primary">trpA</name>
    <name evidence="10" type="ORF">H0194_05600</name>
</gene>
<evidence type="ECO:0000313" key="10">
    <source>
        <dbReference type="EMBL" id="QNE88598.1"/>
    </source>
</evidence>
<dbReference type="Gene3D" id="3.20.20.70">
    <property type="entry name" value="Aldolase class I"/>
    <property type="match status" value="1"/>
</dbReference>
<comment type="catalytic activity">
    <reaction evidence="7 8">
        <text>(1S,2R)-1-C-(indol-3-yl)glycerol 3-phosphate + L-serine = D-glyceraldehyde 3-phosphate + L-tryptophan + H2O</text>
        <dbReference type="Rhea" id="RHEA:10532"/>
        <dbReference type="ChEBI" id="CHEBI:15377"/>
        <dbReference type="ChEBI" id="CHEBI:33384"/>
        <dbReference type="ChEBI" id="CHEBI:57912"/>
        <dbReference type="ChEBI" id="CHEBI:58866"/>
        <dbReference type="ChEBI" id="CHEBI:59776"/>
        <dbReference type="EC" id="4.2.1.20"/>
    </reaction>
</comment>
<sequence>MTRNKFLHRAFVPFLMCGDGDTVAHARTAINAGADALELGVPFSDPVADGPVIQAASLRAAGTTVNDCLDIVRQIRAEFPDTPIGMLIYGNIMFARDTLYEDFAEAGADSILIPDIPVRESAIILERAQNIDPIFIAPANADENTLANIARVARGYVYAVSRDGVTGTDKKPTARVPQFDIPVLVGFGISTPDDVRAALDAGADGVICGSAVIEATQRGELAQFVSAMKAQTYPR</sequence>
<keyword evidence="11" id="KW-1185">Reference proteome</keyword>
<evidence type="ECO:0000256" key="9">
    <source>
        <dbReference type="RuleBase" id="RU003662"/>
    </source>
</evidence>
<keyword evidence="6 8" id="KW-0456">Lyase</keyword>
<dbReference type="UniPathway" id="UPA00035">
    <property type="reaction ID" value="UER00044"/>
</dbReference>
<dbReference type="KEGG" id="cik:H0194_05600"/>
<dbReference type="EMBL" id="CP059404">
    <property type="protein sequence ID" value="QNE88598.1"/>
    <property type="molecule type" value="Genomic_DNA"/>
</dbReference>
<evidence type="ECO:0000256" key="4">
    <source>
        <dbReference type="ARBA" id="ARBA00022822"/>
    </source>
</evidence>
<dbReference type="InterPro" id="IPR013785">
    <property type="entry name" value="Aldolase_TIM"/>
</dbReference>
<dbReference type="RefSeq" id="WP_185174989.1">
    <property type="nucleotide sequence ID" value="NZ_CP059404.1"/>
</dbReference>
<evidence type="ECO:0000256" key="6">
    <source>
        <dbReference type="ARBA" id="ARBA00023239"/>
    </source>
</evidence>
<feature type="active site" description="Proton acceptor" evidence="8">
    <location>
        <position position="49"/>
    </location>
</feature>
<comment type="subunit">
    <text evidence="2 8">Tetramer of two alpha and two beta chains.</text>
</comment>
<dbReference type="InterPro" id="IPR011060">
    <property type="entry name" value="RibuloseP-bd_barrel"/>
</dbReference>
<evidence type="ECO:0000256" key="5">
    <source>
        <dbReference type="ARBA" id="ARBA00023141"/>
    </source>
</evidence>
<dbReference type="EC" id="4.2.1.20" evidence="8"/>
<dbReference type="PANTHER" id="PTHR43406:SF1">
    <property type="entry name" value="TRYPTOPHAN SYNTHASE ALPHA CHAIN, CHLOROPLASTIC"/>
    <property type="match status" value="1"/>
</dbReference>
<proteinExistence type="inferred from homology"/>
<comment type="similarity">
    <text evidence="8 9">Belongs to the TrpA family.</text>
</comment>
<dbReference type="GO" id="GO:0004834">
    <property type="term" value="F:tryptophan synthase activity"/>
    <property type="evidence" value="ECO:0007669"/>
    <property type="project" value="UniProtKB-UniRule"/>
</dbReference>
<evidence type="ECO:0000256" key="1">
    <source>
        <dbReference type="ARBA" id="ARBA00004733"/>
    </source>
</evidence>
<dbReference type="PANTHER" id="PTHR43406">
    <property type="entry name" value="TRYPTOPHAN SYNTHASE, ALPHA CHAIN"/>
    <property type="match status" value="1"/>
</dbReference>